<protein>
    <recommendedName>
        <fullName evidence="3">Pentatricopeptide repeat-containing protein</fullName>
    </recommendedName>
</protein>
<evidence type="ECO:0000313" key="2">
    <source>
        <dbReference type="Proteomes" id="UP000541444"/>
    </source>
</evidence>
<dbReference type="InterPro" id="IPR011990">
    <property type="entry name" value="TPR-like_helical_dom_sf"/>
</dbReference>
<reference evidence="1 2" key="1">
    <citation type="journal article" date="2020" name="IScience">
        <title>Genome Sequencing of the Endangered Kingdonia uniflora (Circaeasteraceae, Ranunculales) Reveals Potential Mechanisms of Evolutionary Specialization.</title>
        <authorList>
            <person name="Sun Y."/>
            <person name="Deng T."/>
            <person name="Zhang A."/>
            <person name="Moore M.J."/>
            <person name="Landis J.B."/>
            <person name="Lin N."/>
            <person name="Zhang H."/>
            <person name="Zhang X."/>
            <person name="Huang J."/>
            <person name="Zhang X."/>
            <person name="Sun H."/>
            <person name="Wang H."/>
        </authorList>
    </citation>
    <scope>NUCLEOTIDE SEQUENCE [LARGE SCALE GENOMIC DNA]</scope>
    <source>
        <strain evidence="1">TB1705</strain>
        <tissue evidence="1">Leaf</tissue>
    </source>
</reference>
<dbReference type="OrthoDB" id="1929855at2759"/>
<dbReference type="Proteomes" id="UP000541444">
    <property type="component" value="Unassembled WGS sequence"/>
</dbReference>
<dbReference type="PANTHER" id="PTHR47926">
    <property type="entry name" value="PENTATRICOPEPTIDE REPEAT-CONTAINING PROTEIN"/>
    <property type="match status" value="1"/>
</dbReference>
<sequence>MGQQLFTSMIKDYNIEPKHEHYGCMVNLLGRANCLKDAFNVIESMSIAPNVVVWGSLLSACRVHGEVKMGKFATKCLLEIDPDHDEVHVMLLNIYVKARRWRDIGETTNNCNSARYYLLIVYHYSEQYKKNSKMIEYAALIANRMSKFAKETLDYLSQGENRHADSLAYLAKVLGTEDRYLQIEVISTHNIDRHSVCAISTGGDEEEDDDWRKPFTTYLGTDNEYK</sequence>
<dbReference type="Gene3D" id="1.25.40.10">
    <property type="entry name" value="Tetratricopeptide repeat domain"/>
    <property type="match status" value="1"/>
</dbReference>
<gene>
    <name evidence="1" type="ORF">GIB67_006082</name>
</gene>
<evidence type="ECO:0000313" key="1">
    <source>
        <dbReference type="EMBL" id="KAF6144590.1"/>
    </source>
</evidence>
<keyword evidence="2" id="KW-1185">Reference proteome</keyword>
<dbReference type="InterPro" id="IPR046960">
    <property type="entry name" value="PPR_At4g14850-like_plant"/>
</dbReference>
<dbReference type="EMBL" id="JACGCM010002114">
    <property type="protein sequence ID" value="KAF6144590.1"/>
    <property type="molecule type" value="Genomic_DNA"/>
</dbReference>
<proteinExistence type="predicted"/>
<dbReference type="PANTHER" id="PTHR47926:SF347">
    <property type="entry name" value="PENTATRICOPEPTIDE REPEAT-CONTAINING PROTEIN"/>
    <property type="match status" value="1"/>
</dbReference>
<dbReference type="GO" id="GO:0003723">
    <property type="term" value="F:RNA binding"/>
    <property type="evidence" value="ECO:0007669"/>
    <property type="project" value="InterPro"/>
</dbReference>
<accession>A0A7J7LPW5</accession>
<organism evidence="1 2">
    <name type="scientific">Kingdonia uniflora</name>
    <dbReference type="NCBI Taxonomy" id="39325"/>
    <lineage>
        <taxon>Eukaryota</taxon>
        <taxon>Viridiplantae</taxon>
        <taxon>Streptophyta</taxon>
        <taxon>Embryophyta</taxon>
        <taxon>Tracheophyta</taxon>
        <taxon>Spermatophyta</taxon>
        <taxon>Magnoliopsida</taxon>
        <taxon>Ranunculales</taxon>
        <taxon>Circaeasteraceae</taxon>
        <taxon>Kingdonia</taxon>
    </lineage>
</organism>
<name>A0A7J7LPW5_9MAGN</name>
<dbReference type="AlphaFoldDB" id="A0A7J7LPW5"/>
<dbReference type="GO" id="GO:0009451">
    <property type="term" value="P:RNA modification"/>
    <property type="evidence" value="ECO:0007669"/>
    <property type="project" value="InterPro"/>
</dbReference>
<comment type="caution">
    <text evidence="1">The sequence shown here is derived from an EMBL/GenBank/DDBJ whole genome shotgun (WGS) entry which is preliminary data.</text>
</comment>
<evidence type="ECO:0008006" key="3">
    <source>
        <dbReference type="Google" id="ProtNLM"/>
    </source>
</evidence>